<dbReference type="Proteomes" id="UP001500956">
    <property type="component" value="Unassembled WGS sequence"/>
</dbReference>
<keyword evidence="4" id="KW-1185">Reference proteome</keyword>
<feature type="domain" description="UspA" evidence="2">
    <location>
        <begin position="9"/>
        <end position="142"/>
    </location>
</feature>
<dbReference type="InterPro" id="IPR006015">
    <property type="entry name" value="Universal_stress_UspA"/>
</dbReference>
<dbReference type="PRINTS" id="PR01438">
    <property type="entry name" value="UNVRSLSTRESS"/>
</dbReference>
<evidence type="ECO:0000256" key="1">
    <source>
        <dbReference type="ARBA" id="ARBA00008791"/>
    </source>
</evidence>
<dbReference type="InterPro" id="IPR014729">
    <property type="entry name" value="Rossmann-like_a/b/a_fold"/>
</dbReference>
<gene>
    <name evidence="3" type="ORF">GCM10023216_20570</name>
</gene>
<organism evidence="3 4">
    <name type="scientific">Isoptericola chiayiensis</name>
    <dbReference type="NCBI Taxonomy" id="579446"/>
    <lineage>
        <taxon>Bacteria</taxon>
        <taxon>Bacillati</taxon>
        <taxon>Actinomycetota</taxon>
        <taxon>Actinomycetes</taxon>
        <taxon>Micrococcales</taxon>
        <taxon>Promicromonosporaceae</taxon>
        <taxon>Isoptericola</taxon>
    </lineage>
</organism>
<evidence type="ECO:0000259" key="2">
    <source>
        <dbReference type="Pfam" id="PF00582"/>
    </source>
</evidence>
<reference evidence="4" key="1">
    <citation type="journal article" date="2019" name="Int. J. Syst. Evol. Microbiol.">
        <title>The Global Catalogue of Microorganisms (GCM) 10K type strain sequencing project: providing services to taxonomists for standard genome sequencing and annotation.</title>
        <authorList>
            <consortium name="The Broad Institute Genomics Platform"/>
            <consortium name="The Broad Institute Genome Sequencing Center for Infectious Disease"/>
            <person name="Wu L."/>
            <person name="Ma J."/>
        </authorList>
    </citation>
    <scope>NUCLEOTIDE SEQUENCE [LARGE SCALE GENOMIC DNA]</scope>
    <source>
        <strain evidence="4">JCM 18063</strain>
    </source>
</reference>
<proteinExistence type="inferred from homology"/>
<dbReference type="Pfam" id="PF00582">
    <property type="entry name" value="Usp"/>
    <property type="match status" value="2"/>
</dbReference>
<sequence length="291" mass="30481">MDETWTRGIVVGVDGSPESYHAFDWARAAAARHHVPLTVSHAEAVPIGPITPVPAYEIESLQSATQRILSRVNDRIEPADRGAVHVDAVPSVGAPAPALVHASRDVDLVVVGRRGADVTRHLLGSVSSTVVAHAHGPAAVVPIKARPGDPERVVVGIGFDDDPTAPLELAFAEAHAAGCPVVLLHAVQRSTRVACEAGAGRVAGVEAALKGLAYRWKELAPDVECREEVRTGDPVDILLEHVTPSDLLVLGGHRHPRFVGRLLGSVPDVLLGDAPCVVAVAHTARPHAATD</sequence>
<feature type="domain" description="UspA" evidence="2">
    <location>
        <begin position="151"/>
        <end position="281"/>
    </location>
</feature>
<dbReference type="PANTHER" id="PTHR46268">
    <property type="entry name" value="STRESS RESPONSE PROTEIN NHAX"/>
    <property type="match status" value="1"/>
</dbReference>
<comment type="similarity">
    <text evidence="1">Belongs to the universal stress protein A family.</text>
</comment>
<evidence type="ECO:0000313" key="4">
    <source>
        <dbReference type="Proteomes" id="UP001500956"/>
    </source>
</evidence>
<dbReference type="Gene3D" id="3.40.50.620">
    <property type="entry name" value="HUPs"/>
    <property type="match status" value="2"/>
</dbReference>
<dbReference type="EMBL" id="BAABID010000008">
    <property type="protein sequence ID" value="GAA4729031.1"/>
    <property type="molecule type" value="Genomic_DNA"/>
</dbReference>
<evidence type="ECO:0000313" key="3">
    <source>
        <dbReference type="EMBL" id="GAA4729031.1"/>
    </source>
</evidence>
<protein>
    <submittedName>
        <fullName evidence="3">Universal stress protein</fullName>
    </submittedName>
</protein>
<comment type="caution">
    <text evidence="3">The sequence shown here is derived from an EMBL/GenBank/DDBJ whole genome shotgun (WGS) entry which is preliminary data.</text>
</comment>
<accession>A0ABP8YHD6</accession>
<dbReference type="PANTHER" id="PTHR46268:SF6">
    <property type="entry name" value="UNIVERSAL STRESS PROTEIN UP12"/>
    <property type="match status" value="1"/>
</dbReference>
<name>A0ABP8YHD6_9MICO</name>
<dbReference type="InterPro" id="IPR006016">
    <property type="entry name" value="UspA"/>
</dbReference>
<dbReference type="SUPFAM" id="SSF52402">
    <property type="entry name" value="Adenine nucleotide alpha hydrolases-like"/>
    <property type="match status" value="2"/>
</dbReference>